<protein>
    <submittedName>
        <fullName evidence="2">Uncharacterized protein</fullName>
    </submittedName>
</protein>
<name>A0A484G4W1_COLOR</name>
<dbReference type="Proteomes" id="UP000014480">
    <property type="component" value="Unassembled WGS sequence"/>
</dbReference>
<feature type="region of interest" description="Disordered" evidence="1">
    <location>
        <begin position="53"/>
        <end position="103"/>
    </location>
</feature>
<evidence type="ECO:0000313" key="3">
    <source>
        <dbReference type="Proteomes" id="UP000014480"/>
    </source>
</evidence>
<organism evidence="2 3">
    <name type="scientific">Colletotrichum orbiculare (strain 104-T / ATCC 96160 / CBS 514.97 / LARS 414 / MAFF 240422)</name>
    <name type="common">Cucumber anthracnose fungus</name>
    <name type="synonym">Colletotrichum lagenarium</name>
    <dbReference type="NCBI Taxonomy" id="1213857"/>
    <lineage>
        <taxon>Eukaryota</taxon>
        <taxon>Fungi</taxon>
        <taxon>Dikarya</taxon>
        <taxon>Ascomycota</taxon>
        <taxon>Pezizomycotina</taxon>
        <taxon>Sordariomycetes</taxon>
        <taxon>Hypocreomycetidae</taxon>
        <taxon>Glomerellales</taxon>
        <taxon>Glomerellaceae</taxon>
        <taxon>Colletotrichum</taxon>
        <taxon>Colletotrichum orbiculare species complex</taxon>
    </lineage>
</organism>
<evidence type="ECO:0000313" key="2">
    <source>
        <dbReference type="EMBL" id="TDZ24844.1"/>
    </source>
</evidence>
<reference evidence="3" key="2">
    <citation type="journal article" date="2019" name="Mol. Plant Microbe Interact.">
        <title>Genome sequence resources for four phytopathogenic fungi from the Colletotrichum orbiculare species complex.</title>
        <authorList>
            <person name="Gan P."/>
            <person name="Tsushima A."/>
            <person name="Narusaka M."/>
            <person name="Narusaka Y."/>
            <person name="Takano Y."/>
            <person name="Kubo Y."/>
            <person name="Shirasu K."/>
        </authorList>
    </citation>
    <scope>GENOME REANNOTATION</scope>
    <source>
        <strain evidence="3">104-T / ATCC 96160 / CBS 514.97 / LARS 414 / MAFF 240422</strain>
    </source>
</reference>
<gene>
    <name evidence="2" type="ORF">Cob_v002505</name>
</gene>
<dbReference type="AlphaFoldDB" id="A0A484G4W1"/>
<proteinExistence type="predicted"/>
<reference evidence="3" key="1">
    <citation type="journal article" date="2013" name="New Phytol.">
        <title>Comparative genomic and transcriptomic analyses reveal the hemibiotrophic stage shift of Colletotrichum fungi.</title>
        <authorList>
            <person name="Gan P."/>
            <person name="Ikeda K."/>
            <person name="Irieda H."/>
            <person name="Narusaka M."/>
            <person name="O'Connell R.J."/>
            <person name="Narusaka Y."/>
            <person name="Takano Y."/>
            <person name="Kubo Y."/>
            <person name="Shirasu K."/>
        </authorList>
    </citation>
    <scope>NUCLEOTIDE SEQUENCE [LARGE SCALE GENOMIC DNA]</scope>
    <source>
        <strain evidence="3">104-T / ATCC 96160 / CBS 514.97 / LARS 414 / MAFF 240422</strain>
    </source>
</reference>
<evidence type="ECO:0000256" key="1">
    <source>
        <dbReference type="SAM" id="MobiDB-lite"/>
    </source>
</evidence>
<feature type="compositionally biased region" description="Basic and acidic residues" evidence="1">
    <location>
        <begin position="53"/>
        <end position="62"/>
    </location>
</feature>
<sequence length="103" mass="11615">MIVRRIANEIVLDEEQTPLNRVSLCLERGEAVRPGLGRQVRRSIEELNRIGAGHDVDPELKKRQGLPSFSYSQAVDSNDLRPTSSVTLSRHSLPHIQKTQYPS</sequence>
<dbReference type="EMBL" id="AMCV02000004">
    <property type="protein sequence ID" value="TDZ24844.1"/>
    <property type="molecule type" value="Genomic_DNA"/>
</dbReference>
<keyword evidence="3" id="KW-1185">Reference proteome</keyword>
<accession>A0A484G4W1</accession>
<comment type="caution">
    <text evidence="2">The sequence shown here is derived from an EMBL/GenBank/DDBJ whole genome shotgun (WGS) entry which is preliminary data.</text>
</comment>
<feature type="compositionally biased region" description="Polar residues" evidence="1">
    <location>
        <begin position="67"/>
        <end position="90"/>
    </location>
</feature>